<dbReference type="Gene3D" id="3.40.50.720">
    <property type="entry name" value="NAD(P)-binding Rossmann-like Domain"/>
    <property type="match status" value="1"/>
</dbReference>
<dbReference type="PANTHER" id="PTHR43445">
    <property type="entry name" value="UDP-N-ACETYLMURAMATE--L-ALANINE LIGASE-RELATED"/>
    <property type="match status" value="1"/>
</dbReference>
<evidence type="ECO:0000256" key="3">
    <source>
        <dbReference type="ARBA" id="ARBA00022741"/>
    </source>
</evidence>
<dbReference type="SUPFAM" id="SSF53244">
    <property type="entry name" value="MurD-like peptide ligases, peptide-binding domain"/>
    <property type="match status" value="1"/>
</dbReference>
<dbReference type="SUPFAM" id="SSF51984">
    <property type="entry name" value="MurCD N-terminal domain"/>
    <property type="match status" value="1"/>
</dbReference>
<accession>A0A6V8KNE1</accession>
<evidence type="ECO:0000256" key="5">
    <source>
        <dbReference type="ARBA" id="ARBA00022960"/>
    </source>
</evidence>
<evidence type="ECO:0000259" key="9">
    <source>
        <dbReference type="Pfam" id="PF01225"/>
    </source>
</evidence>
<evidence type="ECO:0000313" key="13">
    <source>
        <dbReference type="Proteomes" id="UP000482800"/>
    </source>
</evidence>
<evidence type="ECO:0000256" key="7">
    <source>
        <dbReference type="ARBA" id="ARBA00023306"/>
    </source>
</evidence>
<dbReference type="InterPro" id="IPR036615">
    <property type="entry name" value="Mur_ligase_C_dom_sf"/>
</dbReference>
<dbReference type="GO" id="GO:0071555">
    <property type="term" value="P:cell wall organization"/>
    <property type="evidence" value="ECO:0007669"/>
    <property type="project" value="UniProtKB-KW"/>
</dbReference>
<dbReference type="Gene3D" id="3.90.190.20">
    <property type="entry name" value="Mur ligase, C-terminal domain"/>
    <property type="match status" value="1"/>
</dbReference>
<keyword evidence="13" id="KW-1185">Reference proteome</keyword>
<dbReference type="GO" id="GO:0009252">
    <property type="term" value="P:peptidoglycan biosynthetic process"/>
    <property type="evidence" value="ECO:0007669"/>
    <property type="project" value="UniProtKB-KW"/>
</dbReference>
<dbReference type="Proteomes" id="UP000482800">
    <property type="component" value="Unassembled WGS sequence"/>
</dbReference>
<organism evidence="12 13">
    <name type="scientific">Phytohabitans houttuyneae</name>
    <dbReference type="NCBI Taxonomy" id="1076126"/>
    <lineage>
        <taxon>Bacteria</taxon>
        <taxon>Bacillati</taxon>
        <taxon>Actinomycetota</taxon>
        <taxon>Actinomycetes</taxon>
        <taxon>Micromonosporales</taxon>
        <taxon>Micromonosporaceae</taxon>
    </lineage>
</organism>
<dbReference type="EMBL" id="BLPF01000004">
    <property type="protein sequence ID" value="GFJ84900.1"/>
    <property type="molecule type" value="Genomic_DNA"/>
</dbReference>
<dbReference type="Pfam" id="PF02875">
    <property type="entry name" value="Mur_ligase_C"/>
    <property type="match status" value="1"/>
</dbReference>
<evidence type="ECO:0000256" key="4">
    <source>
        <dbReference type="ARBA" id="ARBA00022840"/>
    </source>
</evidence>
<keyword evidence="3" id="KW-0547">Nucleotide-binding</keyword>
<evidence type="ECO:0000313" key="12">
    <source>
        <dbReference type="EMBL" id="GFJ84900.1"/>
    </source>
</evidence>
<dbReference type="SUPFAM" id="SSF53623">
    <property type="entry name" value="MurD-like peptide ligases, catalytic domain"/>
    <property type="match status" value="1"/>
</dbReference>
<keyword evidence="2" id="KW-0132">Cell division</keyword>
<keyword evidence="6" id="KW-0573">Peptidoglycan synthesis</keyword>
<feature type="domain" description="Mur ligase central" evidence="11">
    <location>
        <begin position="122"/>
        <end position="304"/>
    </location>
</feature>
<reference evidence="12 13" key="1">
    <citation type="submission" date="2020-03" db="EMBL/GenBank/DDBJ databases">
        <title>Whole genome shotgun sequence of Phytohabitans houttuyneae NBRC 108639.</title>
        <authorList>
            <person name="Komaki H."/>
            <person name="Tamura T."/>
        </authorList>
    </citation>
    <scope>NUCLEOTIDE SEQUENCE [LARGE SCALE GENOMIC DNA]</scope>
    <source>
        <strain evidence="12 13">NBRC 108639</strain>
    </source>
</reference>
<dbReference type="InterPro" id="IPR000713">
    <property type="entry name" value="Mur_ligase_N"/>
</dbReference>
<evidence type="ECO:0000256" key="2">
    <source>
        <dbReference type="ARBA" id="ARBA00022618"/>
    </source>
</evidence>
<feature type="domain" description="Mur ligase C-terminal" evidence="10">
    <location>
        <begin position="327"/>
        <end position="455"/>
    </location>
</feature>
<evidence type="ECO:0000256" key="8">
    <source>
        <dbReference type="ARBA" id="ARBA00023316"/>
    </source>
</evidence>
<proteinExistence type="predicted"/>
<dbReference type="InterPro" id="IPR004101">
    <property type="entry name" value="Mur_ligase_C"/>
</dbReference>
<sequence>MTSTVHHDPLHNRGPINLHRPHFVGIGEPAMAALAHICAQRGSLVTGSHHTDNPALAALRAAHCRIELVPDAIHVHTATCVVYSTAAADSLPVHSARAAGIPVVHHAQVLAALVDGRHLLAVAGTHGKSVTTGILAQALTKLGADPTYAIAADLDAPGSGGHHGTGRLMVAETDESDRSFQHLHPDLAVITGIHHDHPDTYTDLADHIDAHTAFAANIRPGGILIVNADNPATLEVAGRLREQNQPVTIASYGKADHATVRILGMRRTDRTMRVDVRRGDQEVEFALATPSIVHAHDAVAALAALAELDYPLDEAFVAVSAFTGVDRRFTELGEGGGRLVIDSYAAHPDQISADLDTADALAGNHNVLVVFQPSGERVAAFADQIAGAVTAGADKIVLLDIHGHPAPGSGVTRQTVADAISAAGGTSYHAAPGGLIDLVTTLTEPGDIVVTMGTGDVTHHAHAILNHLRQRTTLGRVGAPI</sequence>
<evidence type="ECO:0000256" key="1">
    <source>
        <dbReference type="ARBA" id="ARBA00022598"/>
    </source>
</evidence>
<keyword evidence="1 12" id="KW-0436">Ligase</keyword>
<keyword evidence="8" id="KW-0961">Cell wall biogenesis/degradation</keyword>
<dbReference type="Gene3D" id="3.40.1190.10">
    <property type="entry name" value="Mur-like, catalytic domain"/>
    <property type="match status" value="1"/>
</dbReference>
<dbReference type="GO" id="GO:0008360">
    <property type="term" value="P:regulation of cell shape"/>
    <property type="evidence" value="ECO:0007669"/>
    <property type="project" value="UniProtKB-KW"/>
</dbReference>
<dbReference type="InterPro" id="IPR013221">
    <property type="entry name" value="Mur_ligase_cen"/>
</dbReference>
<evidence type="ECO:0000259" key="11">
    <source>
        <dbReference type="Pfam" id="PF08245"/>
    </source>
</evidence>
<protein>
    <submittedName>
        <fullName evidence="12">UDP-N-acetylmuramate--L-alanine ligase</fullName>
    </submittedName>
</protein>
<keyword evidence="7" id="KW-0131">Cell cycle</keyword>
<dbReference type="InterPro" id="IPR036565">
    <property type="entry name" value="Mur-like_cat_sf"/>
</dbReference>
<evidence type="ECO:0000256" key="6">
    <source>
        <dbReference type="ARBA" id="ARBA00022984"/>
    </source>
</evidence>
<dbReference type="Pfam" id="PF08245">
    <property type="entry name" value="Mur_ligase_M"/>
    <property type="match status" value="1"/>
</dbReference>
<feature type="domain" description="Mur ligase N-terminal catalytic" evidence="9">
    <location>
        <begin position="22"/>
        <end position="116"/>
    </location>
</feature>
<name>A0A6V8KNE1_9ACTN</name>
<dbReference type="RefSeq" id="WP_173069693.1">
    <property type="nucleotide sequence ID" value="NZ_BAABGO010000035.1"/>
</dbReference>
<dbReference type="GO" id="GO:0005524">
    <property type="term" value="F:ATP binding"/>
    <property type="evidence" value="ECO:0007669"/>
    <property type="project" value="UniProtKB-KW"/>
</dbReference>
<comment type="caution">
    <text evidence="12">The sequence shown here is derived from an EMBL/GenBank/DDBJ whole genome shotgun (WGS) entry which is preliminary data.</text>
</comment>
<dbReference type="Pfam" id="PF01225">
    <property type="entry name" value="Mur_ligase"/>
    <property type="match status" value="1"/>
</dbReference>
<dbReference type="GO" id="GO:0051301">
    <property type="term" value="P:cell division"/>
    <property type="evidence" value="ECO:0007669"/>
    <property type="project" value="UniProtKB-KW"/>
</dbReference>
<gene>
    <name evidence="12" type="primary">murC_2</name>
    <name evidence="12" type="ORF">Phou_090800</name>
</gene>
<dbReference type="GO" id="GO:0016881">
    <property type="term" value="F:acid-amino acid ligase activity"/>
    <property type="evidence" value="ECO:0007669"/>
    <property type="project" value="InterPro"/>
</dbReference>
<evidence type="ECO:0000259" key="10">
    <source>
        <dbReference type="Pfam" id="PF02875"/>
    </source>
</evidence>
<dbReference type="InterPro" id="IPR050061">
    <property type="entry name" value="MurCDEF_pg_biosynth"/>
</dbReference>
<keyword evidence="5" id="KW-0133">Cell shape</keyword>
<dbReference type="PANTHER" id="PTHR43445:SF3">
    <property type="entry name" value="UDP-N-ACETYLMURAMATE--L-ALANINE LIGASE"/>
    <property type="match status" value="1"/>
</dbReference>
<dbReference type="AlphaFoldDB" id="A0A6V8KNE1"/>
<reference evidence="12 13" key="2">
    <citation type="submission" date="2020-03" db="EMBL/GenBank/DDBJ databases">
        <authorList>
            <person name="Ichikawa N."/>
            <person name="Kimura A."/>
            <person name="Kitahashi Y."/>
            <person name="Uohara A."/>
        </authorList>
    </citation>
    <scope>NUCLEOTIDE SEQUENCE [LARGE SCALE GENOMIC DNA]</scope>
    <source>
        <strain evidence="12 13">NBRC 108639</strain>
    </source>
</reference>
<keyword evidence="4" id="KW-0067">ATP-binding</keyword>